<evidence type="ECO:0000259" key="3">
    <source>
        <dbReference type="Pfam" id="PF07992"/>
    </source>
</evidence>
<dbReference type="SUPFAM" id="SSF51905">
    <property type="entry name" value="FAD/NAD(P)-binding domain"/>
    <property type="match status" value="1"/>
</dbReference>
<evidence type="ECO:0000256" key="1">
    <source>
        <dbReference type="ARBA" id="ARBA00022630"/>
    </source>
</evidence>
<reference evidence="5" key="1">
    <citation type="submission" date="2017-09" db="EMBL/GenBank/DDBJ databases">
        <title>Metaegenomics of thermophilic ammonia-oxidizing enrichment culture.</title>
        <authorList>
            <person name="Kato S."/>
            <person name="Suzuki K."/>
        </authorList>
    </citation>
    <scope>NUCLEOTIDE SEQUENCE [LARGE SCALE GENOMIC DNA]</scope>
</reference>
<dbReference type="EMBL" id="BEHT01000007">
    <property type="protein sequence ID" value="GBC98216.1"/>
    <property type="molecule type" value="Genomic_DNA"/>
</dbReference>
<accession>A0A2H5XAJ7</accession>
<dbReference type="GO" id="GO:0004791">
    <property type="term" value="F:thioredoxin-disulfide reductase (NADPH) activity"/>
    <property type="evidence" value="ECO:0007669"/>
    <property type="project" value="UniProtKB-EC"/>
</dbReference>
<dbReference type="PRINTS" id="PR00368">
    <property type="entry name" value="FADPNR"/>
</dbReference>
<dbReference type="InterPro" id="IPR050097">
    <property type="entry name" value="Ferredoxin-NADP_redctase_2"/>
</dbReference>
<evidence type="ECO:0000313" key="4">
    <source>
        <dbReference type="EMBL" id="GBC98216.1"/>
    </source>
</evidence>
<dbReference type="InterPro" id="IPR023753">
    <property type="entry name" value="FAD/NAD-binding_dom"/>
</dbReference>
<keyword evidence="1" id="KW-0285">Flavoprotein</keyword>
<dbReference type="PANTHER" id="PTHR48105">
    <property type="entry name" value="THIOREDOXIN REDUCTASE 1-RELATED-RELATED"/>
    <property type="match status" value="1"/>
</dbReference>
<keyword evidence="2 4" id="KW-0560">Oxidoreductase</keyword>
<dbReference type="AlphaFoldDB" id="A0A2H5XAJ7"/>
<name>A0A2H5XAJ7_9BACT</name>
<dbReference type="EC" id="1.8.1.9" evidence="4"/>
<organism evidence="4 5">
    <name type="scientific">Candidatus Fervidibacter japonicus</name>
    <dbReference type="NCBI Taxonomy" id="2035412"/>
    <lineage>
        <taxon>Bacteria</taxon>
        <taxon>Candidatus Fervidibacterota</taxon>
        <taxon>Candidatus Fervidibacter</taxon>
    </lineage>
</organism>
<dbReference type="Pfam" id="PF07992">
    <property type="entry name" value="Pyr_redox_2"/>
    <property type="match status" value="1"/>
</dbReference>
<dbReference type="Gene3D" id="3.50.50.60">
    <property type="entry name" value="FAD/NAD(P)-binding domain"/>
    <property type="match status" value="2"/>
</dbReference>
<feature type="domain" description="FAD/NAD(P)-binding" evidence="3">
    <location>
        <begin position="19"/>
        <end position="306"/>
    </location>
</feature>
<protein>
    <submittedName>
        <fullName evidence="4">Thioredoxin reductase</fullName>
        <ecNumber evidence="4">1.8.1.9</ecNumber>
    </submittedName>
</protein>
<evidence type="ECO:0000313" key="5">
    <source>
        <dbReference type="Proteomes" id="UP000236173"/>
    </source>
</evidence>
<sequence>MVVPVSWGLKLELPESDPYDVVVIGGGPAGLTAAIYAARARLKTVVLDKHPKAGALGMTNRIENYPGIPQPISGTALLDILRQQAIQFGAEYRQAQVTSVDLLKDPKEVVSSAGTFYGRTVIIATGSMGHKPSIPGEAQFIGKGVSYCAVCDAPFFAGKDVAVIGDNDEALEELEFVSRFAKTVYLISPHRTPKATPELVERAKKLPNVVWRMGHRVVAIEGDEQVTGVVVERDGQRETVPVVGVFIYLTGTKPVTDFLNGQVELTPEGCIKVDPTTKRTNVPGVFAIGDVTCKEIRQAVVAAAEGAIAALEADKFLRQRSKARSDWAR</sequence>
<comment type="caution">
    <text evidence="4">The sequence shown here is derived from an EMBL/GenBank/DDBJ whole genome shotgun (WGS) entry which is preliminary data.</text>
</comment>
<dbReference type="PRINTS" id="PR00469">
    <property type="entry name" value="PNDRDTASEII"/>
</dbReference>
<gene>
    <name evidence="4" type="primary">trxB_1</name>
    <name evidence="4" type="ORF">HRbin17_00715</name>
</gene>
<dbReference type="Proteomes" id="UP000236173">
    <property type="component" value="Unassembled WGS sequence"/>
</dbReference>
<evidence type="ECO:0000256" key="2">
    <source>
        <dbReference type="ARBA" id="ARBA00023002"/>
    </source>
</evidence>
<proteinExistence type="predicted"/>
<dbReference type="InterPro" id="IPR036188">
    <property type="entry name" value="FAD/NAD-bd_sf"/>
</dbReference>